<reference evidence="3" key="1">
    <citation type="submission" date="2016-10" db="EMBL/GenBank/DDBJ databases">
        <authorList>
            <person name="Varghese N."/>
            <person name="Submissions S."/>
        </authorList>
    </citation>
    <scope>NUCLEOTIDE SEQUENCE [LARGE SCALE GENOMIC DNA]</scope>
    <source>
        <strain evidence="3">LMG 24000</strain>
    </source>
</reference>
<dbReference type="Proteomes" id="UP000198638">
    <property type="component" value="Unassembled WGS sequence"/>
</dbReference>
<dbReference type="EMBL" id="FNRQ01000005">
    <property type="protein sequence ID" value="SEB00865.1"/>
    <property type="molecule type" value="Genomic_DNA"/>
</dbReference>
<dbReference type="InterPro" id="IPR003615">
    <property type="entry name" value="HNH_nuc"/>
</dbReference>
<evidence type="ECO:0000259" key="1">
    <source>
        <dbReference type="Pfam" id="PF13391"/>
    </source>
</evidence>
<protein>
    <submittedName>
        <fullName evidence="2">HNH endonuclease</fullName>
    </submittedName>
</protein>
<dbReference type="GO" id="GO:0004519">
    <property type="term" value="F:endonuclease activity"/>
    <property type="evidence" value="ECO:0007669"/>
    <property type="project" value="UniProtKB-KW"/>
</dbReference>
<dbReference type="OrthoDB" id="9811869at2"/>
<accession>A0A1H4FU87</accession>
<keyword evidence="2" id="KW-0540">Nuclease</keyword>
<evidence type="ECO:0000313" key="2">
    <source>
        <dbReference type="EMBL" id="SEB00865.1"/>
    </source>
</evidence>
<sequence>MTTSVMASPRAWSLLTIDGARQYGGNAGYADNPEEVYRYDSDVANYRQVSEDDVIILRSRSDVIGVARIEKILSEQGAKERLRCPHCHVTNIKERATMQPRWACKNRHTFEEPERQTVTVGTFEAHYGRTFRPAPPTLTLTRLNEAVMRPSDQMSIKELDLGRIEEWLRTDSGCHQLVVDYASAIAPDGAAQNDTGLEAPTSIIETRRRVLREVNLRRGQPQFRERLIRRYGNACQISACTFPGLVEAAHITPYALTYENGAHNGLLLRSDLHTLFDLGLLAVDPASMAVALHPALLMTDYVSFEGRLLFTNGTTGPDRAALAERWKFFKSQLSRSGGL</sequence>
<organism evidence="2 3">
    <name type="scientific">Paraburkholderia sartisoli</name>
    <dbReference type="NCBI Taxonomy" id="83784"/>
    <lineage>
        <taxon>Bacteria</taxon>
        <taxon>Pseudomonadati</taxon>
        <taxon>Pseudomonadota</taxon>
        <taxon>Betaproteobacteria</taxon>
        <taxon>Burkholderiales</taxon>
        <taxon>Burkholderiaceae</taxon>
        <taxon>Paraburkholderia</taxon>
    </lineage>
</organism>
<dbReference type="Pfam" id="PF13391">
    <property type="entry name" value="HNH_2"/>
    <property type="match status" value="1"/>
</dbReference>
<keyword evidence="3" id="KW-1185">Reference proteome</keyword>
<keyword evidence="2" id="KW-0378">Hydrolase</keyword>
<proteinExistence type="predicted"/>
<name>A0A1H4FU87_9BURK</name>
<feature type="domain" description="HNH nuclease" evidence="1">
    <location>
        <begin position="235"/>
        <end position="284"/>
    </location>
</feature>
<gene>
    <name evidence="2" type="ORF">SAMN05192564_10599</name>
</gene>
<dbReference type="RefSeq" id="WP_090534965.1">
    <property type="nucleotide sequence ID" value="NZ_FNRQ01000005.1"/>
</dbReference>
<keyword evidence="2" id="KW-0255">Endonuclease</keyword>
<evidence type="ECO:0000313" key="3">
    <source>
        <dbReference type="Proteomes" id="UP000198638"/>
    </source>
</evidence>
<dbReference type="AlphaFoldDB" id="A0A1H4FU87"/>